<dbReference type="Pfam" id="PF25976">
    <property type="entry name" value="LpqB_N"/>
    <property type="match status" value="1"/>
</dbReference>
<organism evidence="3 4">
    <name type="scientific">Kibdelosporangium lantanae</name>
    <dbReference type="NCBI Taxonomy" id="1497396"/>
    <lineage>
        <taxon>Bacteria</taxon>
        <taxon>Bacillati</taxon>
        <taxon>Actinomycetota</taxon>
        <taxon>Actinomycetes</taxon>
        <taxon>Pseudonocardiales</taxon>
        <taxon>Pseudonocardiaceae</taxon>
        <taxon>Kibdelosporangium</taxon>
    </lineage>
</organism>
<keyword evidence="4" id="KW-1185">Reference proteome</keyword>
<evidence type="ECO:0000313" key="3">
    <source>
        <dbReference type="EMBL" id="MFD1049084.1"/>
    </source>
</evidence>
<protein>
    <recommendedName>
        <fullName evidence="2">Lipoprotein LpqB N-terminal domain-containing protein</fullName>
    </recommendedName>
</protein>
<feature type="domain" description="Lipoprotein LpqB N-terminal" evidence="2">
    <location>
        <begin position="43"/>
        <end position="163"/>
    </location>
</feature>
<feature type="chain" id="PRO_5047187023" description="Lipoprotein LpqB N-terminal domain-containing protein" evidence="1">
    <location>
        <begin position="20"/>
        <end position="209"/>
    </location>
</feature>
<name>A0ABW3MHF7_9PSEU</name>
<evidence type="ECO:0000256" key="1">
    <source>
        <dbReference type="SAM" id="SignalP"/>
    </source>
</evidence>
<dbReference type="EMBL" id="JBHTIS010001968">
    <property type="protein sequence ID" value="MFD1049084.1"/>
    <property type="molecule type" value="Genomic_DNA"/>
</dbReference>
<feature type="signal peptide" evidence="1">
    <location>
        <begin position="1"/>
        <end position="19"/>
    </location>
</feature>
<accession>A0ABW3MHF7</accession>
<comment type="caution">
    <text evidence="3">The sequence shown here is derived from an EMBL/GenBank/DDBJ whole genome shotgun (WGS) entry which is preliminary data.</text>
</comment>
<sequence>MIRRLLLLLACVAVLGGCANIPEQTLPQPIENSLAPSKQPVSGPTKDAEPITVVRDFIRANGNPIVASAYLTDEAKKLWHPNNQPTVIDDDFSTVPEPVETQGDPNRADVNVKGLLVGVLNADKSFLAQQGNYTGVVQLAKQDGQWRISRVPNNGMVVVPKAEFLQTYRLVKLYFYDGTRTVLVPDARYLPANPRPVPTDIVDLLLHGP</sequence>
<evidence type="ECO:0000313" key="4">
    <source>
        <dbReference type="Proteomes" id="UP001597045"/>
    </source>
</evidence>
<keyword evidence="1" id="KW-0732">Signal</keyword>
<dbReference type="PROSITE" id="PS51257">
    <property type="entry name" value="PROKAR_LIPOPROTEIN"/>
    <property type="match status" value="1"/>
</dbReference>
<proteinExistence type="predicted"/>
<feature type="non-terminal residue" evidence="3">
    <location>
        <position position="209"/>
    </location>
</feature>
<evidence type="ECO:0000259" key="2">
    <source>
        <dbReference type="Pfam" id="PF25976"/>
    </source>
</evidence>
<dbReference type="InterPro" id="IPR059026">
    <property type="entry name" value="LpqB_N"/>
</dbReference>
<dbReference type="Proteomes" id="UP001597045">
    <property type="component" value="Unassembled WGS sequence"/>
</dbReference>
<gene>
    <name evidence="3" type="ORF">ACFQ1S_27890</name>
</gene>
<reference evidence="4" key="1">
    <citation type="journal article" date="2019" name="Int. J. Syst. Evol. Microbiol.">
        <title>The Global Catalogue of Microorganisms (GCM) 10K type strain sequencing project: providing services to taxonomists for standard genome sequencing and annotation.</title>
        <authorList>
            <consortium name="The Broad Institute Genomics Platform"/>
            <consortium name="The Broad Institute Genome Sequencing Center for Infectious Disease"/>
            <person name="Wu L."/>
            <person name="Ma J."/>
        </authorList>
    </citation>
    <scope>NUCLEOTIDE SEQUENCE [LARGE SCALE GENOMIC DNA]</scope>
    <source>
        <strain evidence="4">JCM 31486</strain>
    </source>
</reference>